<dbReference type="EMBL" id="VSSQ01029969">
    <property type="protein sequence ID" value="MPM80316.1"/>
    <property type="molecule type" value="Genomic_DNA"/>
</dbReference>
<evidence type="ECO:0000313" key="2">
    <source>
        <dbReference type="EMBL" id="MPM80316.1"/>
    </source>
</evidence>
<evidence type="ECO:0000256" key="1">
    <source>
        <dbReference type="SAM" id="MobiDB-lite"/>
    </source>
</evidence>
<sequence length="125" mass="12968">MAFEPESGLGADQSLISRGGPPAQCNAVETDRTVAVAAVGAGRIGDHPAAQHDFFAADSGQSRQVDAPAAAGLGDAEVADFDFMLQRQLKKGGCSRQQECAGESENRQDGFHASFSFTMVGDCCS</sequence>
<protein>
    <submittedName>
        <fullName evidence="2">Uncharacterized protein</fullName>
    </submittedName>
</protein>
<reference evidence="2" key="1">
    <citation type="submission" date="2019-08" db="EMBL/GenBank/DDBJ databases">
        <authorList>
            <person name="Kucharzyk K."/>
            <person name="Murdoch R.W."/>
            <person name="Higgins S."/>
            <person name="Loffler F."/>
        </authorList>
    </citation>
    <scope>NUCLEOTIDE SEQUENCE</scope>
</reference>
<feature type="region of interest" description="Disordered" evidence="1">
    <location>
        <begin position="1"/>
        <end position="24"/>
    </location>
</feature>
<proteinExistence type="predicted"/>
<gene>
    <name evidence="2" type="ORF">SDC9_127363</name>
</gene>
<organism evidence="2">
    <name type="scientific">bioreactor metagenome</name>
    <dbReference type="NCBI Taxonomy" id="1076179"/>
    <lineage>
        <taxon>unclassified sequences</taxon>
        <taxon>metagenomes</taxon>
        <taxon>ecological metagenomes</taxon>
    </lineage>
</organism>
<comment type="caution">
    <text evidence="2">The sequence shown here is derived from an EMBL/GenBank/DDBJ whole genome shotgun (WGS) entry which is preliminary data.</text>
</comment>
<name>A0A645CT80_9ZZZZ</name>
<accession>A0A645CT80</accession>
<dbReference type="AlphaFoldDB" id="A0A645CT80"/>